<organism evidence="15">
    <name type="scientific">termite gut metagenome</name>
    <dbReference type="NCBI Taxonomy" id="433724"/>
    <lineage>
        <taxon>unclassified sequences</taxon>
        <taxon>metagenomes</taxon>
        <taxon>organismal metagenomes</taxon>
    </lineage>
</organism>
<keyword evidence="11" id="KW-0812">Transmembrane</keyword>
<dbReference type="SMART" id="SM00342">
    <property type="entry name" value="HTH_ARAC"/>
    <property type="match status" value="1"/>
</dbReference>
<keyword evidence="6 15" id="KW-0418">Kinase</keyword>
<dbReference type="InterPro" id="IPR036097">
    <property type="entry name" value="HisK_dim/P_sf"/>
</dbReference>
<dbReference type="CDD" id="cd16922">
    <property type="entry name" value="HATPase_EvgS-ArcB-TorS-like"/>
    <property type="match status" value="1"/>
</dbReference>
<reference evidence="15" key="1">
    <citation type="submission" date="2019-03" db="EMBL/GenBank/DDBJ databases">
        <title>Single cell metagenomics reveals metabolic interactions within the superorganism composed of flagellate Streblomastix strix and complex community of Bacteroidetes bacteria on its surface.</title>
        <authorList>
            <person name="Treitli S.C."/>
            <person name="Kolisko M."/>
            <person name="Husnik F."/>
            <person name="Keeling P."/>
            <person name="Hampl V."/>
        </authorList>
    </citation>
    <scope>NUCLEOTIDE SEQUENCE</scope>
    <source>
        <strain evidence="15">STM</strain>
    </source>
</reference>
<dbReference type="SUPFAM" id="SSF55874">
    <property type="entry name" value="ATPase domain of HSP90 chaperone/DNA topoisomerase II/histidine kinase"/>
    <property type="match status" value="1"/>
</dbReference>
<keyword evidence="11" id="KW-1133">Transmembrane helix</keyword>
<keyword evidence="4 15" id="KW-0808">Transferase</keyword>
<dbReference type="InterPro" id="IPR011006">
    <property type="entry name" value="CheY-like_superfamily"/>
</dbReference>
<evidence type="ECO:0000259" key="14">
    <source>
        <dbReference type="PROSITE" id="PS50110"/>
    </source>
</evidence>
<name>A0A5J4SLN8_9ZZZZ</name>
<dbReference type="Pfam" id="PF07495">
    <property type="entry name" value="Y_Y_Y"/>
    <property type="match status" value="1"/>
</dbReference>
<dbReference type="Gene3D" id="3.30.565.10">
    <property type="entry name" value="Histidine kinase-like ATPase, C-terminal domain"/>
    <property type="match status" value="1"/>
</dbReference>
<evidence type="ECO:0000256" key="3">
    <source>
        <dbReference type="ARBA" id="ARBA00022553"/>
    </source>
</evidence>
<dbReference type="FunFam" id="1.10.287.130:FF:000045">
    <property type="entry name" value="Two-component system sensor histidine kinase/response regulator"/>
    <property type="match status" value="1"/>
</dbReference>
<evidence type="ECO:0000256" key="6">
    <source>
        <dbReference type="ARBA" id="ARBA00022777"/>
    </source>
</evidence>
<dbReference type="CDD" id="cd17574">
    <property type="entry name" value="REC_OmpR"/>
    <property type="match status" value="1"/>
</dbReference>
<dbReference type="EC" id="2.7.13.3" evidence="2"/>
<dbReference type="InterPro" id="IPR013783">
    <property type="entry name" value="Ig-like_fold"/>
</dbReference>
<evidence type="ECO:0000256" key="2">
    <source>
        <dbReference type="ARBA" id="ARBA00012438"/>
    </source>
</evidence>
<dbReference type="CDD" id="cd00082">
    <property type="entry name" value="HisKA"/>
    <property type="match status" value="1"/>
</dbReference>
<dbReference type="InterPro" id="IPR003594">
    <property type="entry name" value="HATPase_dom"/>
</dbReference>
<evidence type="ECO:0000256" key="4">
    <source>
        <dbReference type="ARBA" id="ARBA00022679"/>
    </source>
</evidence>
<dbReference type="GO" id="GO:0000155">
    <property type="term" value="F:phosphorelay sensor kinase activity"/>
    <property type="evidence" value="ECO:0007669"/>
    <property type="project" value="InterPro"/>
</dbReference>
<accession>A0A5J4SLN8</accession>
<keyword evidence="11" id="KW-0472">Membrane</keyword>
<dbReference type="SUPFAM" id="SSF52172">
    <property type="entry name" value="CheY-like"/>
    <property type="match status" value="1"/>
</dbReference>
<evidence type="ECO:0000259" key="13">
    <source>
        <dbReference type="PROSITE" id="PS50109"/>
    </source>
</evidence>
<dbReference type="Gene3D" id="1.10.10.60">
    <property type="entry name" value="Homeodomain-like"/>
    <property type="match status" value="2"/>
</dbReference>
<dbReference type="SUPFAM" id="SSF47384">
    <property type="entry name" value="Homodimeric domain of signal transducing histidine kinase"/>
    <property type="match status" value="1"/>
</dbReference>
<dbReference type="FunFam" id="3.30.565.10:FF:000037">
    <property type="entry name" value="Hybrid sensor histidine kinase/response regulator"/>
    <property type="match status" value="1"/>
</dbReference>
<dbReference type="InterPro" id="IPR003661">
    <property type="entry name" value="HisK_dim/P_dom"/>
</dbReference>
<evidence type="ECO:0000256" key="10">
    <source>
        <dbReference type="ARBA" id="ARBA00023163"/>
    </source>
</evidence>
<protein>
    <recommendedName>
        <fullName evidence="2">histidine kinase</fullName>
        <ecNumber evidence="2">2.7.13.3</ecNumber>
    </recommendedName>
</protein>
<evidence type="ECO:0000313" key="15">
    <source>
        <dbReference type="EMBL" id="KAA6347134.1"/>
    </source>
</evidence>
<evidence type="ECO:0000256" key="5">
    <source>
        <dbReference type="ARBA" id="ARBA00022741"/>
    </source>
</evidence>
<evidence type="ECO:0000256" key="1">
    <source>
        <dbReference type="ARBA" id="ARBA00000085"/>
    </source>
</evidence>
<dbReference type="PROSITE" id="PS01124">
    <property type="entry name" value="HTH_ARAC_FAMILY_2"/>
    <property type="match status" value="1"/>
</dbReference>
<dbReference type="EMBL" id="SNRY01000105">
    <property type="protein sequence ID" value="KAA6347134.1"/>
    <property type="molecule type" value="Genomic_DNA"/>
</dbReference>
<dbReference type="InterPro" id="IPR004358">
    <property type="entry name" value="Sig_transdc_His_kin-like_C"/>
</dbReference>
<dbReference type="GO" id="GO:0003700">
    <property type="term" value="F:DNA-binding transcription factor activity"/>
    <property type="evidence" value="ECO:0007669"/>
    <property type="project" value="InterPro"/>
</dbReference>
<comment type="caution">
    <text evidence="15">The sequence shown here is derived from an EMBL/GenBank/DDBJ whole genome shotgun (WGS) entry which is preliminary data.</text>
</comment>
<dbReference type="Pfam" id="PF07494">
    <property type="entry name" value="Reg_prop"/>
    <property type="match status" value="4"/>
</dbReference>
<dbReference type="PROSITE" id="PS50110">
    <property type="entry name" value="RESPONSE_REGULATORY"/>
    <property type="match status" value="1"/>
</dbReference>
<keyword evidence="7" id="KW-0067">ATP-binding</keyword>
<keyword evidence="3" id="KW-0597">Phosphoprotein</keyword>
<comment type="catalytic activity">
    <reaction evidence="1">
        <text>ATP + protein L-histidine = ADP + protein N-phospho-L-histidine.</text>
        <dbReference type="EC" id="2.7.13.3"/>
    </reaction>
</comment>
<dbReference type="InterPro" id="IPR001789">
    <property type="entry name" value="Sig_transdc_resp-reg_receiver"/>
</dbReference>
<feature type="domain" description="HTH araC/xylS-type" evidence="12">
    <location>
        <begin position="1377"/>
        <end position="1476"/>
    </location>
</feature>
<dbReference type="GO" id="GO:0043565">
    <property type="term" value="F:sequence-specific DNA binding"/>
    <property type="evidence" value="ECO:0007669"/>
    <property type="project" value="InterPro"/>
</dbReference>
<dbReference type="InterPro" id="IPR015943">
    <property type="entry name" value="WD40/YVTN_repeat-like_dom_sf"/>
</dbReference>
<dbReference type="FunFam" id="2.60.40.10:FF:000791">
    <property type="entry name" value="Two-component system sensor histidine kinase/response regulator"/>
    <property type="match status" value="1"/>
</dbReference>
<keyword evidence="5" id="KW-0547">Nucleotide-binding</keyword>
<dbReference type="SMART" id="SM00387">
    <property type="entry name" value="HATPase_c"/>
    <property type="match status" value="1"/>
</dbReference>
<dbReference type="SMART" id="SM00448">
    <property type="entry name" value="REC"/>
    <property type="match status" value="1"/>
</dbReference>
<keyword evidence="10" id="KW-0804">Transcription</keyword>
<feature type="domain" description="Response regulatory" evidence="14">
    <location>
        <begin position="1227"/>
        <end position="1342"/>
    </location>
</feature>
<evidence type="ECO:0000256" key="8">
    <source>
        <dbReference type="ARBA" id="ARBA00023012"/>
    </source>
</evidence>
<dbReference type="InterPro" id="IPR036890">
    <property type="entry name" value="HATPase_C_sf"/>
</dbReference>
<gene>
    <name evidence="15" type="ORF">EZS27_005371</name>
</gene>
<evidence type="ECO:0000256" key="7">
    <source>
        <dbReference type="ARBA" id="ARBA00022840"/>
    </source>
</evidence>
<evidence type="ECO:0000256" key="11">
    <source>
        <dbReference type="SAM" id="Phobius"/>
    </source>
</evidence>
<feature type="transmembrane region" description="Helical" evidence="11">
    <location>
        <begin position="901"/>
        <end position="923"/>
    </location>
</feature>
<dbReference type="Pfam" id="PF00072">
    <property type="entry name" value="Response_reg"/>
    <property type="match status" value="1"/>
</dbReference>
<dbReference type="SUPFAM" id="SSF63829">
    <property type="entry name" value="Calcium-dependent phosphotriesterase"/>
    <property type="match status" value="3"/>
</dbReference>
<dbReference type="PRINTS" id="PR00344">
    <property type="entry name" value="BCTRLSENSOR"/>
</dbReference>
<dbReference type="Pfam" id="PF00512">
    <property type="entry name" value="HisKA"/>
    <property type="match status" value="1"/>
</dbReference>
<dbReference type="Gene3D" id="1.10.287.130">
    <property type="match status" value="1"/>
</dbReference>
<dbReference type="PANTHER" id="PTHR43547:SF2">
    <property type="entry name" value="HYBRID SIGNAL TRANSDUCTION HISTIDINE KINASE C"/>
    <property type="match status" value="1"/>
</dbReference>
<dbReference type="InterPro" id="IPR011123">
    <property type="entry name" value="Y_Y_Y"/>
</dbReference>
<dbReference type="InterPro" id="IPR011110">
    <property type="entry name" value="Reg_prop"/>
</dbReference>
<feature type="domain" description="Histidine kinase" evidence="13">
    <location>
        <begin position="952"/>
        <end position="1171"/>
    </location>
</feature>
<dbReference type="InterPro" id="IPR009057">
    <property type="entry name" value="Homeodomain-like_sf"/>
</dbReference>
<dbReference type="Pfam" id="PF02518">
    <property type="entry name" value="HATPase_c"/>
    <property type="match status" value="1"/>
</dbReference>
<sequence>MKHRFSFLLFFIPAFSSLNADPNIIVEHYTVEKGLPNNIVNCTLKDSDGFIWFGTWYGLCSFDGVKFKTYNNRDGLLYSKNPPRKIQKIVEDKNGFLWIKTIDQKLYIFDKRNEHFRPIYDDVKKYAENTQIIKIQNTADGEVLLLTKDKNLLCAYAYEGKDEVNIQLLFDSNPYVDAYNSRLKHNVLGETQEYLNWIGMDYKILSYRKGKNLADKPANFLFAKIGATSPEVFTYAYGESTQLWVGDNVGRIYSIDPDLGSVNRYELPDIKEAIKNILVINNNIVYICVSGQGVYEYNIPKDQLRKLSIDIEAEEVLHSFIDKYDKIWFEEGEKALVYYDPLNNTNKRFYLPQGKSIGNLEVQDAGEQGLFFLTPAGEMLMFERESLSMIRMNLLKHFADVQKDQLFFNQMLDKDGILWLSSTASGVYRINFPQKQFRLFDPQTFTKTPHTERDASNMGIRALYQTKDGDIWIGTRWSELYQLDRNGKLKQVFSASNYPVGNVYHIMEDKHGNLWFSTKGNGLVKAIPDSHASYGFRFVRYSNNPNVLSSLSGNDVYFTFQDSKDRIWVGLLGGGLNLLQENDNGVSFKHKYNGFKQYPSYGLYMEVRNMTENNGRIWIGTMDGLMSFDINFNVPEDIIFETYRDQNLSGISDNDIYVLYKDKDSQIWMSAFGGGLNKLIGYDEEKRKPVFKPYGIREGLDNGVVMSIVEDDSGNLWFVTESGISRFDKQTEHFRNYDKYDGFLDVTMEEGSALKTIDNELWLGCKRGILAFSPDKLQSYNHDYATYIIDLKISNTDFRSFKDKMTTKESIKYTDEVILKHEQSMFTIEFAALNYYNQNRISYKYILEGYEKEWHFNGKNRIASYTNVPPGKYKFRVQSVDEANPELISGRTLTITVLPPWWLNWLAYIVYILVGIGLLMIALKVVLFMLKMKNDVYIEQRLSELKIKFFTNISHELRTPLMLIKGPLQELKEKEDFSLKGKWYVELMEKNTNQMLQLVNQILDFRKIQNGKMRLNVSLIDLNEIMDSFYKEFRILSEENEVTYSFHLTDNVIMLWADKEKLNIVIRNIISNAFKFTPSGKSITVSTGITEDEKKCYIRIEDSGVGIPENKLSKIFERFSQGDNSWNPYYQGTGIGLALSKELINLHHGSIVVKSRENQGTVFTVELLLGKKHYKSSEVTFYMGDNDKSEINEELQPAVNEEKPQLQPTTIVFDESTDDIVENILPTLLIVEDNKDLVNLLKWQLESNYNVDVAMDGIEGLKKINKIHPDIVITDQMMPEMSGMEMLKRIRRDFRISHIPVIILTARSDEDDKIKAIKMGANAYITKPFSKEYLMAQLEQLLTERKLFRERVWNQTDDKEPGSYGQYLVKKDILFLEKIHQVIEENLDNSEFNIDDIAANIGLSRSAFFKKLKSLTGFAPVDLIKEIRLSKSVELIKNTDQNISEIAFAVGFKDSGYYTKCFRKKYHKTPTEYRNDRIY</sequence>
<dbReference type="PROSITE" id="PS50109">
    <property type="entry name" value="HIS_KIN"/>
    <property type="match status" value="1"/>
</dbReference>
<keyword evidence="9" id="KW-0805">Transcription regulation</keyword>
<dbReference type="Gene3D" id="3.40.50.2300">
    <property type="match status" value="1"/>
</dbReference>
<dbReference type="PANTHER" id="PTHR43547">
    <property type="entry name" value="TWO-COMPONENT HISTIDINE KINASE"/>
    <property type="match status" value="1"/>
</dbReference>
<keyword evidence="8" id="KW-0902">Two-component regulatory system</keyword>
<dbReference type="Gene3D" id="2.60.40.10">
    <property type="entry name" value="Immunoglobulins"/>
    <property type="match status" value="1"/>
</dbReference>
<dbReference type="InterPro" id="IPR018060">
    <property type="entry name" value="HTH_AraC"/>
</dbReference>
<evidence type="ECO:0000259" key="12">
    <source>
        <dbReference type="PROSITE" id="PS01124"/>
    </source>
</evidence>
<dbReference type="Gene3D" id="2.130.10.10">
    <property type="entry name" value="YVTN repeat-like/Quinoprotein amine dehydrogenase"/>
    <property type="match status" value="4"/>
</dbReference>
<dbReference type="InterPro" id="IPR005467">
    <property type="entry name" value="His_kinase_dom"/>
</dbReference>
<dbReference type="GO" id="GO:0005524">
    <property type="term" value="F:ATP binding"/>
    <property type="evidence" value="ECO:0007669"/>
    <property type="project" value="UniProtKB-KW"/>
</dbReference>
<dbReference type="Pfam" id="PF12833">
    <property type="entry name" value="HTH_18"/>
    <property type="match status" value="1"/>
</dbReference>
<proteinExistence type="predicted"/>
<dbReference type="SMART" id="SM00388">
    <property type="entry name" value="HisKA"/>
    <property type="match status" value="1"/>
</dbReference>
<dbReference type="SUPFAM" id="SSF46689">
    <property type="entry name" value="Homeodomain-like"/>
    <property type="match status" value="1"/>
</dbReference>
<evidence type="ECO:0000256" key="9">
    <source>
        <dbReference type="ARBA" id="ARBA00023015"/>
    </source>
</evidence>